<name>A0A5M6CX22_9BACT</name>
<evidence type="ECO:0000313" key="1">
    <source>
        <dbReference type="EMBL" id="KAA5537465.1"/>
    </source>
</evidence>
<evidence type="ECO:0000313" key="2">
    <source>
        <dbReference type="Proteomes" id="UP000323632"/>
    </source>
</evidence>
<gene>
    <name evidence="1" type="ORF">F0919_07255</name>
</gene>
<dbReference type="Proteomes" id="UP000323632">
    <property type="component" value="Unassembled WGS sequence"/>
</dbReference>
<sequence length="102" mass="11482">MSLRIILLMLLGLGLGKVTLAQGLNALSYSNTFKDTVSIKKKEDIKPSFSSVKYDYYSHLGAACKVEFKFEKATKVPLRLRLGSLQQTDYLEQKPNAVKPER</sequence>
<keyword evidence="2" id="KW-1185">Reference proteome</keyword>
<reference evidence="1 2" key="1">
    <citation type="submission" date="2019-09" db="EMBL/GenBank/DDBJ databases">
        <title>Genome sequence and assembly of Taibaiella sp.</title>
        <authorList>
            <person name="Chhetri G."/>
        </authorList>
    </citation>
    <scope>NUCLEOTIDE SEQUENCE [LARGE SCALE GENOMIC DNA]</scope>
    <source>
        <strain evidence="1 2">KVB11</strain>
    </source>
</reference>
<accession>A0A5M6CX22</accession>
<dbReference type="AlphaFoldDB" id="A0A5M6CX22"/>
<proteinExistence type="predicted"/>
<comment type="caution">
    <text evidence="1">The sequence shown here is derived from an EMBL/GenBank/DDBJ whole genome shotgun (WGS) entry which is preliminary data.</text>
</comment>
<dbReference type="RefSeq" id="WP_150032041.1">
    <property type="nucleotide sequence ID" value="NZ_VWSH01000001.1"/>
</dbReference>
<dbReference type="EMBL" id="VWSH01000001">
    <property type="protein sequence ID" value="KAA5537465.1"/>
    <property type="molecule type" value="Genomic_DNA"/>
</dbReference>
<protein>
    <submittedName>
        <fullName evidence="1">Uncharacterized protein</fullName>
    </submittedName>
</protein>
<organism evidence="1 2">
    <name type="scientific">Taibaiella lutea</name>
    <dbReference type="NCBI Taxonomy" id="2608001"/>
    <lineage>
        <taxon>Bacteria</taxon>
        <taxon>Pseudomonadati</taxon>
        <taxon>Bacteroidota</taxon>
        <taxon>Chitinophagia</taxon>
        <taxon>Chitinophagales</taxon>
        <taxon>Chitinophagaceae</taxon>
        <taxon>Taibaiella</taxon>
    </lineage>
</organism>